<dbReference type="RefSeq" id="XP_022082700.1">
    <property type="nucleotide sequence ID" value="XM_022227008.1"/>
</dbReference>
<evidence type="ECO:0000256" key="13">
    <source>
        <dbReference type="PROSITE-ProRule" id="PRU01077"/>
    </source>
</evidence>
<dbReference type="GO" id="GO:0030100">
    <property type="term" value="P:regulation of endocytosis"/>
    <property type="evidence" value="ECO:0007669"/>
    <property type="project" value="TreeGrafter"/>
</dbReference>
<dbReference type="InterPro" id="IPR001060">
    <property type="entry name" value="FCH_dom"/>
</dbReference>
<proteinExistence type="predicted"/>
<sequence>MSVYSDENILSSEGSFWEIGQFKRTVKRVDDGHRLCNELMGLIQERSEIERKYSKSLRHWSKRWNELIDKGPEYGTIKSAWKSTLTEADSKSEIHSEMAKKLMQEVQGAVKTWQKENYHKKMMNGFKETTEASDGFAKAQKPWAKTLKAVNSKKVAYHTACKAEKQAVSQEATASNDTSLSPDQVKKAKEKVERAQQEKEKLETRYRASLDDLKALNPRYMEDMGIQFDKTQVFEKKRIEFFKQTLKDMHKVLDLSNCPSFAQIYTDFSKTIENADAEKDLKWWKANHGTGMAMNWPDFEEYKEELHAIGSKRATMKNSVSGGGDGSITVKTVRSIDNDYNNTEYNDPLLSAERGSYSTPSPSMSSTAFKWPHHSDVSEPSSPFTSNYPGYTQYDDNDNDGQMSQESQEEGVPVRALYKYEGLEDDELSFEVGDILIKLDDEDEQGWCRGRFNGREGLYPSNYAEVI</sequence>
<feature type="compositionally biased region" description="Basic and acidic residues" evidence="14">
    <location>
        <begin position="184"/>
        <end position="200"/>
    </location>
</feature>
<dbReference type="CDD" id="cd07655">
    <property type="entry name" value="F-BAR_PACSIN"/>
    <property type="match status" value="1"/>
</dbReference>
<evidence type="ECO:0000256" key="14">
    <source>
        <dbReference type="SAM" id="MobiDB-lite"/>
    </source>
</evidence>
<evidence type="ECO:0000256" key="2">
    <source>
        <dbReference type="ARBA" id="ARBA00004236"/>
    </source>
</evidence>
<dbReference type="GO" id="GO:0007010">
    <property type="term" value="P:cytoskeleton organization"/>
    <property type="evidence" value="ECO:0007669"/>
    <property type="project" value="TreeGrafter"/>
</dbReference>
<evidence type="ECO:0000256" key="1">
    <source>
        <dbReference type="ARBA" id="ARBA00004184"/>
    </source>
</evidence>
<protein>
    <submittedName>
        <fullName evidence="18">Protein kinase C and casein kinase substrate in neurons protein 1-like isoform X1</fullName>
    </submittedName>
</protein>
<evidence type="ECO:0000256" key="3">
    <source>
        <dbReference type="ARBA" id="ARBA00004496"/>
    </source>
</evidence>
<reference evidence="18" key="1">
    <citation type="submission" date="2025-08" db="UniProtKB">
        <authorList>
            <consortium name="RefSeq"/>
        </authorList>
    </citation>
    <scope>IDENTIFICATION</scope>
</reference>
<dbReference type="PROSITE" id="PS50002">
    <property type="entry name" value="SH3"/>
    <property type="match status" value="1"/>
</dbReference>
<evidence type="ECO:0000256" key="11">
    <source>
        <dbReference type="ARBA" id="ARBA00064966"/>
    </source>
</evidence>
<dbReference type="GO" id="GO:0097320">
    <property type="term" value="P:plasma membrane tubulation"/>
    <property type="evidence" value="ECO:0007669"/>
    <property type="project" value="TreeGrafter"/>
</dbReference>
<dbReference type="PANTHER" id="PTHR23065:SF11">
    <property type="entry name" value="SYNDAPIN, ISOFORM C"/>
    <property type="match status" value="1"/>
</dbReference>
<dbReference type="KEGG" id="aplc:110974992"/>
<dbReference type="Pfam" id="PF14604">
    <property type="entry name" value="SH3_9"/>
    <property type="match status" value="1"/>
</dbReference>
<feature type="compositionally biased region" description="Low complexity" evidence="14">
    <location>
        <begin position="356"/>
        <end position="367"/>
    </location>
</feature>
<feature type="compositionally biased region" description="Polar residues" evidence="14">
    <location>
        <begin position="167"/>
        <end position="182"/>
    </location>
</feature>
<evidence type="ECO:0000313" key="17">
    <source>
        <dbReference type="Proteomes" id="UP000694845"/>
    </source>
</evidence>
<dbReference type="PROSITE" id="PS51741">
    <property type="entry name" value="F_BAR"/>
    <property type="match status" value="1"/>
</dbReference>
<dbReference type="InterPro" id="IPR036028">
    <property type="entry name" value="SH3-like_dom_sf"/>
</dbReference>
<dbReference type="SUPFAM" id="SSF50044">
    <property type="entry name" value="SH3-domain"/>
    <property type="match status" value="1"/>
</dbReference>
<dbReference type="Gene3D" id="2.30.30.40">
    <property type="entry name" value="SH3 Domains"/>
    <property type="match status" value="1"/>
</dbReference>
<keyword evidence="7" id="KW-0597">Phosphoprotein</keyword>
<evidence type="ECO:0000259" key="16">
    <source>
        <dbReference type="PROSITE" id="PS51741"/>
    </source>
</evidence>
<dbReference type="CDD" id="cd11843">
    <property type="entry name" value="SH3_PACSIN"/>
    <property type="match status" value="1"/>
</dbReference>
<evidence type="ECO:0000256" key="8">
    <source>
        <dbReference type="ARBA" id="ARBA00023054"/>
    </source>
</evidence>
<dbReference type="InterPro" id="IPR027267">
    <property type="entry name" value="AH/BAR_dom_sf"/>
</dbReference>
<dbReference type="OrthoDB" id="10255128at2759"/>
<feature type="compositionally biased region" description="Polar residues" evidence="14">
    <location>
        <begin position="378"/>
        <end position="390"/>
    </location>
</feature>
<evidence type="ECO:0000256" key="6">
    <source>
        <dbReference type="ARBA" id="ARBA00022490"/>
    </source>
</evidence>
<feature type="region of interest" description="Disordered" evidence="14">
    <location>
        <begin position="341"/>
        <end position="411"/>
    </location>
</feature>
<feature type="domain" description="F-BAR" evidence="16">
    <location>
        <begin position="10"/>
        <end position="280"/>
    </location>
</feature>
<dbReference type="SMART" id="SM00326">
    <property type="entry name" value="SH3"/>
    <property type="match status" value="1"/>
</dbReference>
<comment type="function">
    <text evidence="10">Plays a role in endocytosis and regulates internalization of plasma membrane proteins. Overexpression impairs internalization of SLC2A1/GLUT1 and TRPV4 and increases the levels of SLC2A1/GLUT1 and TRPV4 at the cell membrane. Inhibits the TRPV4 calcium channel activity.</text>
</comment>
<dbReference type="GO" id="GO:0005543">
    <property type="term" value="F:phospholipid binding"/>
    <property type="evidence" value="ECO:0007669"/>
    <property type="project" value="TreeGrafter"/>
</dbReference>
<evidence type="ECO:0000256" key="4">
    <source>
        <dbReference type="ARBA" id="ARBA00022443"/>
    </source>
</evidence>
<dbReference type="PRINTS" id="PR00452">
    <property type="entry name" value="SH3DOMAIN"/>
</dbReference>
<evidence type="ECO:0000256" key="9">
    <source>
        <dbReference type="ARBA" id="ARBA00023136"/>
    </source>
</evidence>
<accession>A0A8B7XRS4</accession>
<evidence type="ECO:0000256" key="10">
    <source>
        <dbReference type="ARBA" id="ARBA00055545"/>
    </source>
</evidence>
<keyword evidence="6" id="KW-0963">Cytoplasm</keyword>
<organism evidence="17 18">
    <name type="scientific">Acanthaster planci</name>
    <name type="common">Crown-of-thorns starfish</name>
    <dbReference type="NCBI Taxonomy" id="133434"/>
    <lineage>
        <taxon>Eukaryota</taxon>
        <taxon>Metazoa</taxon>
        <taxon>Echinodermata</taxon>
        <taxon>Eleutherozoa</taxon>
        <taxon>Asterozoa</taxon>
        <taxon>Asteroidea</taxon>
        <taxon>Valvatacea</taxon>
        <taxon>Valvatida</taxon>
        <taxon>Acanthasteridae</taxon>
        <taxon>Acanthaster</taxon>
    </lineage>
</organism>
<dbReference type="InterPro" id="IPR001452">
    <property type="entry name" value="SH3_domain"/>
</dbReference>
<dbReference type="Proteomes" id="UP000694845">
    <property type="component" value="Unplaced"/>
</dbReference>
<gene>
    <name evidence="18" type="primary">LOC110974992</name>
</gene>
<name>A0A8B7XRS4_ACAPL</name>
<keyword evidence="5" id="KW-1003">Cell membrane</keyword>
<comment type="subunit">
    <text evidence="11">Homodimer. May form heterooligomers with other PACSINs. Interacts (via SH3 domain) with DNM1, SYNJ1 and WASL. Interacts with TRPV4.</text>
</comment>
<evidence type="ECO:0000313" key="18">
    <source>
        <dbReference type="RefSeq" id="XP_022082700.1"/>
    </source>
</evidence>
<dbReference type="GeneID" id="110974992"/>
<keyword evidence="9" id="KW-0472">Membrane</keyword>
<dbReference type="Pfam" id="PF00611">
    <property type="entry name" value="FCH"/>
    <property type="match status" value="1"/>
</dbReference>
<feature type="domain" description="SH3" evidence="15">
    <location>
        <begin position="409"/>
        <end position="467"/>
    </location>
</feature>
<dbReference type="SUPFAM" id="SSF103657">
    <property type="entry name" value="BAR/IMD domain-like"/>
    <property type="match status" value="1"/>
</dbReference>
<dbReference type="GO" id="GO:0005768">
    <property type="term" value="C:endosome"/>
    <property type="evidence" value="ECO:0007669"/>
    <property type="project" value="TreeGrafter"/>
</dbReference>
<dbReference type="FunFam" id="1.20.1270.60:FF:000009">
    <property type="entry name" value="Protein kinase C and casein kinase substrate in neurons 2"/>
    <property type="match status" value="1"/>
</dbReference>
<dbReference type="GO" id="GO:0005886">
    <property type="term" value="C:plasma membrane"/>
    <property type="evidence" value="ECO:0007669"/>
    <property type="project" value="UniProtKB-SubCell"/>
</dbReference>
<dbReference type="Gene3D" id="1.20.1270.60">
    <property type="entry name" value="Arfaptin homology (AH) domain/BAR domain"/>
    <property type="match status" value="1"/>
</dbReference>
<keyword evidence="17" id="KW-1185">Reference proteome</keyword>
<dbReference type="AlphaFoldDB" id="A0A8B7XRS4"/>
<comment type="subcellular location">
    <subcellularLocation>
        <location evidence="2">Cell membrane</location>
    </subcellularLocation>
    <subcellularLocation>
        <location evidence="3">Cytoplasm</location>
    </subcellularLocation>
    <subcellularLocation>
        <location evidence="1">Endomembrane system</location>
        <topology evidence="1">Peripheral membrane protein</topology>
    </subcellularLocation>
</comment>
<evidence type="ECO:0000259" key="15">
    <source>
        <dbReference type="PROSITE" id="PS50002"/>
    </source>
</evidence>
<evidence type="ECO:0000256" key="7">
    <source>
        <dbReference type="ARBA" id="ARBA00022553"/>
    </source>
</evidence>
<evidence type="ECO:0000256" key="5">
    <source>
        <dbReference type="ARBA" id="ARBA00022475"/>
    </source>
</evidence>
<keyword evidence="4 12" id="KW-0728">SH3 domain</keyword>
<dbReference type="SMART" id="SM00055">
    <property type="entry name" value="FCH"/>
    <property type="match status" value="1"/>
</dbReference>
<evidence type="ECO:0000256" key="12">
    <source>
        <dbReference type="PROSITE-ProRule" id="PRU00192"/>
    </source>
</evidence>
<dbReference type="FunFam" id="2.30.30.40:FF:000014">
    <property type="entry name" value="Kinase C and casein kinase substrate in neurons protein"/>
    <property type="match status" value="1"/>
</dbReference>
<keyword evidence="8 13" id="KW-0175">Coiled coil</keyword>
<dbReference type="InterPro" id="IPR031160">
    <property type="entry name" value="F_BAR_dom"/>
</dbReference>
<dbReference type="PANTHER" id="PTHR23065">
    <property type="entry name" value="PROLINE-SERINE-THREONINE PHOSPHATASE INTERACTING PROTEIN 1"/>
    <property type="match status" value="1"/>
</dbReference>
<feature type="region of interest" description="Disordered" evidence="14">
    <location>
        <begin position="167"/>
        <end position="200"/>
    </location>
</feature>